<dbReference type="EMBL" id="ML009526">
    <property type="protein sequence ID" value="RKO96916.1"/>
    <property type="molecule type" value="Genomic_DNA"/>
</dbReference>
<dbReference type="Proteomes" id="UP000268535">
    <property type="component" value="Unassembled WGS sequence"/>
</dbReference>
<evidence type="ECO:0000313" key="3">
    <source>
        <dbReference type="Proteomes" id="UP000268535"/>
    </source>
</evidence>
<gene>
    <name evidence="2" type="ORF">CAUPRSCDRAFT_11389</name>
</gene>
<evidence type="ECO:0000256" key="1">
    <source>
        <dbReference type="SAM" id="MobiDB-lite"/>
    </source>
</evidence>
<protein>
    <submittedName>
        <fullName evidence="2">Uncharacterized protein</fullName>
    </submittedName>
</protein>
<dbReference type="AlphaFoldDB" id="A0A4P9WZV5"/>
<name>A0A4P9WZV5_9FUNG</name>
<proteinExistence type="predicted"/>
<feature type="region of interest" description="Disordered" evidence="1">
    <location>
        <begin position="26"/>
        <end position="45"/>
    </location>
</feature>
<accession>A0A4P9WZV5</accession>
<reference evidence="3" key="1">
    <citation type="journal article" date="2018" name="Nat. Microbiol.">
        <title>Leveraging single-cell genomics to expand the fungal tree of life.</title>
        <authorList>
            <person name="Ahrendt S.R."/>
            <person name="Quandt C.A."/>
            <person name="Ciobanu D."/>
            <person name="Clum A."/>
            <person name="Salamov A."/>
            <person name="Andreopoulos B."/>
            <person name="Cheng J.F."/>
            <person name="Woyke T."/>
            <person name="Pelin A."/>
            <person name="Henrissat B."/>
            <person name="Reynolds N.K."/>
            <person name="Benny G.L."/>
            <person name="Smith M.E."/>
            <person name="James T.Y."/>
            <person name="Grigoriev I.V."/>
        </authorList>
    </citation>
    <scope>NUCLEOTIDE SEQUENCE [LARGE SCALE GENOMIC DNA]</scope>
    <source>
        <strain evidence="3">ATCC 52028</strain>
    </source>
</reference>
<organism evidence="2 3">
    <name type="scientific">Caulochytrium protostelioides</name>
    <dbReference type="NCBI Taxonomy" id="1555241"/>
    <lineage>
        <taxon>Eukaryota</taxon>
        <taxon>Fungi</taxon>
        <taxon>Fungi incertae sedis</taxon>
        <taxon>Chytridiomycota</taxon>
        <taxon>Chytridiomycota incertae sedis</taxon>
        <taxon>Chytridiomycetes</taxon>
        <taxon>Caulochytriales</taxon>
        <taxon>Caulochytriaceae</taxon>
        <taxon>Caulochytrium</taxon>
    </lineage>
</organism>
<sequence length="154" mass="16591">MSEGRWDLAELLYALPEGQYVRTRRKEAPSSAIEGSTVENSRGGGRRFRQEVADTKLLRIGSLICRRGASLAAVPTLRGLMTTAAVAYRANLHMTAAAAAQHANLHMTGAAVAQHADLARDRKITAQHSLSMTSRATSDCTDAELAAVRNNCRT</sequence>
<evidence type="ECO:0000313" key="2">
    <source>
        <dbReference type="EMBL" id="RKO96916.1"/>
    </source>
</evidence>